<evidence type="ECO:0000313" key="11">
    <source>
        <dbReference type="Proteomes" id="UP001208570"/>
    </source>
</evidence>
<keyword evidence="11" id="KW-1185">Reference proteome</keyword>
<dbReference type="AlphaFoldDB" id="A0AAD9JY36"/>
<dbReference type="GO" id="GO:0045893">
    <property type="term" value="P:positive regulation of DNA-templated transcription"/>
    <property type="evidence" value="ECO:0007669"/>
    <property type="project" value="UniProtKB-ARBA"/>
</dbReference>
<feature type="compositionally biased region" description="Polar residues" evidence="7">
    <location>
        <begin position="246"/>
        <end position="255"/>
    </location>
</feature>
<dbReference type="InterPro" id="IPR000253">
    <property type="entry name" value="FHA_dom"/>
</dbReference>
<evidence type="ECO:0000256" key="1">
    <source>
        <dbReference type="ARBA" id="ARBA00004123"/>
    </source>
</evidence>
<evidence type="ECO:0000256" key="5">
    <source>
        <dbReference type="ARBA" id="ARBA00023242"/>
    </source>
</evidence>
<feature type="region of interest" description="Disordered" evidence="7">
    <location>
        <begin position="177"/>
        <end position="209"/>
    </location>
</feature>
<dbReference type="PROSITE" id="PS00657">
    <property type="entry name" value="FORK_HEAD_1"/>
    <property type="match status" value="1"/>
</dbReference>
<keyword evidence="5 6" id="KW-0539">Nucleus</keyword>
<feature type="compositionally biased region" description="Basic and acidic residues" evidence="7">
    <location>
        <begin position="748"/>
        <end position="757"/>
    </location>
</feature>
<protein>
    <submittedName>
        <fullName evidence="10">Uncharacterized protein</fullName>
    </submittedName>
</protein>
<evidence type="ECO:0000259" key="9">
    <source>
        <dbReference type="PROSITE" id="PS50039"/>
    </source>
</evidence>
<dbReference type="InterPro" id="IPR018122">
    <property type="entry name" value="TF_fork_head_CS_1"/>
</dbReference>
<dbReference type="GO" id="GO:0005634">
    <property type="term" value="C:nucleus"/>
    <property type="evidence" value="ECO:0007669"/>
    <property type="project" value="UniProtKB-SubCell"/>
</dbReference>
<dbReference type="InterPro" id="IPR001766">
    <property type="entry name" value="Fork_head_dom"/>
</dbReference>
<dbReference type="FunFam" id="2.60.200.20:FF:000031">
    <property type="entry name" value="Forkhead box protein K1"/>
    <property type="match status" value="1"/>
</dbReference>
<feature type="compositionally biased region" description="Low complexity" evidence="7">
    <location>
        <begin position="438"/>
        <end position="456"/>
    </location>
</feature>
<comment type="caution">
    <text evidence="10">The sequence shown here is derived from an EMBL/GenBank/DDBJ whole genome shotgun (WGS) entry which is preliminary data.</text>
</comment>
<dbReference type="Pfam" id="PF00498">
    <property type="entry name" value="FHA"/>
    <property type="match status" value="1"/>
</dbReference>
<dbReference type="PRINTS" id="PR00053">
    <property type="entry name" value="FORKHEAD"/>
</dbReference>
<dbReference type="PROSITE" id="PS50006">
    <property type="entry name" value="FHA_DOMAIN"/>
    <property type="match status" value="1"/>
</dbReference>
<dbReference type="PROSITE" id="PS50039">
    <property type="entry name" value="FORK_HEAD_3"/>
    <property type="match status" value="1"/>
</dbReference>
<evidence type="ECO:0000256" key="4">
    <source>
        <dbReference type="ARBA" id="ARBA00023163"/>
    </source>
</evidence>
<feature type="region of interest" description="Disordered" evidence="7">
    <location>
        <begin position="721"/>
        <end position="765"/>
    </location>
</feature>
<dbReference type="SUPFAM" id="SSF46785">
    <property type="entry name" value="Winged helix' DNA-binding domain"/>
    <property type="match status" value="1"/>
</dbReference>
<dbReference type="CDD" id="cd22688">
    <property type="entry name" value="FHA_FOXK"/>
    <property type="match status" value="1"/>
</dbReference>
<dbReference type="SMART" id="SM00339">
    <property type="entry name" value="FH"/>
    <property type="match status" value="1"/>
</dbReference>
<dbReference type="CDD" id="cd20026">
    <property type="entry name" value="FH_FOXK"/>
    <property type="match status" value="1"/>
</dbReference>
<proteinExistence type="predicted"/>
<dbReference type="EMBL" id="JAODUP010000115">
    <property type="protein sequence ID" value="KAK2161538.1"/>
    <property type="molecule type" value="Genomic_DNA"/>
</dbReference>
<dbReference type="Gene3D" id="1.10.10.10">
    <property type="entry name" value="Winged helix-like DNA-binding domain superfamily/Winged helix DNA-binding domain"/>
    <property type="match status" value="1"/>
</dbReference>
<feature type="domain" description="Fork-head" evidence="9">
    <location>
        <begin position="254"/>
        <end position="349"/>
    </location>
</feature>
<gene>
    <name evidence="10" type="ORF">LSH36_115g13084</name>
</gene>
<dbReference type="SUPFAM" id="SSF49879">
    <property type="entry name" value="SMAD/FHA domain"/>
    <property type="match status" value="1"/>
</dbReference>
<dbReference type="InterPro" id="IPR036390">
    <property type="entry name" value="WH_DNA-bd_sf"/>
</dbReference>
<evidence type="ECO:0000259" key="8">
    <source>
        <dbReference type="PROSITE" id="PS50006"/>
    </source>
</evidence>
<dbReference type="Proteomes" id="UP001208570">
    <property type="component" value="Unassembled WGS sequence"/>
</dbReference>
<keyword evidence="3 6" id="KW-0238">DNA-binding</keyword>
<dbReference type="GO" id="GO:0000978">
    <property type="term" value="F:RNA polymerase II cis-regulatory region sequence-specific DNA binding"/>
    <property type="evidence" value="ECO:0007669"/>
    <property type="project" value="TreeGrafter"/>
</dbReference>
<feature type="compositionally biased region" description="Polar residues" evidence="7">
    <location>
        <begin position="177"/>
        <end position="197"/>
    </location>
</feature>
<dbReference type="PROSITE" id="PS00658">
    <property type="entry name" value="FORK_HEAD_2"/>
    <property type="match status" value="1"/>
</dbReference>
<evidence type="ECO:0000256" key="3">
    <source>
        <dbReference type="ARBA" id="ARBA00023125"/>
    </source>
</evidence>
<evidence type="ECO:0000256" key="2">
    <source>
        <dbReference type="ARBA" id="ARBA00023015"/>
    </source>
</evidence>
<evidence type="ECO:0000256" key="7">
    <source>
        <dbReference type="SAM" id="MobiDB-lite"/>
    </source>
</evidence>
<feature type="region of interest" description="Disordered" evidence="7">
    <location>
        <begin position="362"/>
        <end position="405"/>
    </location>
</feature>
<dbReference type="Gene3D" id="2.60.200.20">
    <property type="match status" value="1"/>
</dbReference>
<name>A0AAD9JY36_9ANNE</name>
<keyword evidence="2" id="KW-0805">Transcription regulation</keyword>
<dbReference type="InterPro" id="IPR008984">
    <property type="entry name" value="SMAD_FHA_dom_sf"/>
</dbReference>
<comment type="subcellular location">
    <subcellularLocation>
        <location evidence="1 6">Nucleus</location>
    </subcellularLocation>
</comment>
<dbReference type="PANTHER" id="PTHR45881">
    <property type="entry name" value="CHECKPOINT SUPPRESSOR 1-LIKE, ISOFORM A-RELATED"/>
    <property type="match status" value="1"/>
</dbReference>
<feature type="region of interest" description="Disordered" evidence="7">
    <location>
        <begin position="227"/>
        <end position="255"/>
    </location>
</feature>
<evidence type="ECO:0000313" key="10">
    <source>
        <dbReference type="EMBL" id="KAK2161538.1"/>
    </source>
</evidence>
<dbReference type="SMART" id="SM00240">
    <property type="entry name" value="FHA"/>
    <property type="match status" value="1"/>
</dbReference>
<organism evidence="10 11">
    <name type="scientific">Paralvinella palmiformis</name>
    <dbReference type="NCBI Taxonomy" id="53620"/>
    <lineage>
        <taxon>Eukaryota</taxon>
        <taxon>Metazoa</taxon>
        <taxon>Spiralia</taxon>
        <taxon>Lophotrochozoa</taxon>
        <taxon>Annelida</taxon>
        <taxon>Polychaeta</taxon>
        <taxon>Sedentaria</taxon>
        <taxon>Canalipalpata</taxon>
        <taxon>Terebellida</taxon>
        <taxon>Terebelliformia</taxon>
        <taxon>Alvinellidae</taxon>
        <taxon>Paralvinella</taxon>
    </lineage>
</organism>
<dbReference type="Pfam" id="PF00250">
    <property type="entry name" value="Forkhead"/>
    <property type="match status" value="1"/>
</dbReference>
<reference evidence="10" key="1">
    <citation type="journal article" date="2023" name="Mol. Biol. Evol.">
        <title>Third-Generation Sequencing Reveals the Adaptive Role of the Epigenome in Three Deep-Sea Polychaetes.</title>
        <authorList>
            <person name="Perez M."/>
            <person name="Aroh O."/>
            <person name="Sun Y."/>
            <person name="Lan Y."/>
            <person name="Juniper S.K."/>
            <person name="Young C.R."/>
            <person name="Angers B."/>
            <person name="Qian P.Y."/>
        </authorList>
    </citation>
    <scope>NUCLEOTIDE SEQUENCE</scope>
    <source>
        <strain evidence="10">P08H-3</strain>
    </source>
</reference>
<dbReference type="PANTHER" id="PTHR45881:SF7">
    <property type="entry name" value="CHECKPOINT SUPPRESSOR 1-LIKE, ISOFORM A-RELATED"/>
    <property type="match status" value="1"/>
</dbReference>
<feature type="DNA-binding region" description="Fork-head" evidence="6">
    <location>
        <begin position="254"/>
        <end position="349"/>
    </location>
</feature>
<feature type="region of interest" description="Disordered" evidence="7">
    <location>
        <begin position="434"/>
        <end position="456"/>
    </location>
</feature>
<evidence type="ECO:0000256" key="6">
    <source>
        <dbReference type="PROSITE-ProRule" id="PRU00089"/>
    </source>
</evidence>
<dbReference type="InterPro" id="IPR036388">
    <property type="entry name" value="WH-like_DNA-bd_sf"/>
</dbReference>
<feature type="compositionally biased region" description="Pro residues" evidence="7">
    <location>
        <begin position="235"/>
        <end position="244"/>
    </location>
</feature>
<feature type="domain" description="FHA" evidence="8">
    <location>
        <begin position="58"/>
        <end position="110"/>
    </location>
</feature>
<keyword evidence="4" id="KW-0804">Transcription</keyword>
<dbReference type="GO" id="GO:0000981">
    <property type="term" value="F:DNA-binding transcription factor activity, RNA polymerase II-specific"/>
    <property type="evidence" value="ECO:0007669"/>
    <property type="project" value="TreeGrafter"/>
</dbReference>
<dbReference type="FunFam" id="1.10.10.10:FF:000030">
    <property type="entry name" value="Forkhead box protein K2"/>
    <property type="match status" value="1"/>
</dbReference>
<sequence length="765" mass="82000">MATLQKSAENDALALLSLTGKSAPASPVHQTWSPDSKGSAIARLEGRDFEYMMRQTRITIGRNSSKGEVDVNMGHSSFISRNHLEIYYDNGHFYMLCTGKNGVFVDGVFQRKGAPPLELPKSCVLRFPSTNIKIVFQALGDGDVTTTSAALQSPPRRQKLMPPLNIEIPKRESIQTSFASPCPSPTGTISAANSCPTSPRGGTGRPQLVPDLPTVVYAATNASKEVDLKETSISQPPPPPPPPQNCDGSSDSSKPPFSYAQLIVQAITSAPDKQLTLSGIYAFITKHYPYFRTADKGWQNSIRHNLSLNRYFVKVPRSQEEPGKGSFWRIDPASEAKLTEHCHRRRRQRGVPCFRAPFNAGLSTRSAPASPSHMGVSGSYTPDSLSREGSPEPDVTNASSESSVEAIQPIAQTQHVTSTTLTRIPAVVNDVRYSQSAPGSPSSVQQVTSPSTISSSLGSSMMPIVSTITAAGGASAALHQMPSVITKPKILVSQPSGMLTVTANGPEAASAQSVPNGTHHDMKVIKDGFAEKQPSLAVVTAVGTGTVTLPLIKASFAQQPMTVVHTVSPGVLSQQQVTGSQQSLLLQNKAIETQQQLQQQKQVQLQQDQLIQQLILRQQKFGLFKQDPVTTVTSVKQEMPPPATVITQAMPPPQPVMSDSTVKRERPELPQVNVIASTPAVEVRPLHDVQPPIQHMNINSTSAPAVINSTTMSSYSTLATDTPTALENSPEGDVVGAKRSADSSPVEPDAKRQKTESESDQVSAN</sequence>
<feature type="compositionally biased region" description="Polar residues" evidence="7">
    <location>
        <begin position="396"/>
        <end position="405"/>
    </location>
</feature>
<accession>A0AAD9JY36</accession>
<dbReference type="InterPro" id="IPR030456">
    <property type="entry name" value="TF_fork_head_CS_2"/>
</dbReference>